<protein>
    <submittedName>
        <fullName evidence="1">Uncharacterized protein</fullName>
    </submittedName>
</protein>
<feature type="non-terminal residue" evidence="1">
    <location>
        <position position="38"/>
    </location>
</feature>
<sequence length="38" mass="4600">MCKLNELPNNEEKYNKILSYYDLDWNAMLETMKPMQTS</sequence>
<dbReference type="AlphaFoldDB" id="T5LDP7"/>
<organism evidence="1 2">
    <name type="scientific">Helicobacter bilis ATCC 43879</name>
    <dbReference type="NCBI Taxonomy" id="613026"/>
    <lineage>
        <taxon>Bacteria</taxon>
        <taxon>Pseudomonadati</taxon>
        <taxon>Campylobacterota</taxon>
        <taxon>Epsilonproteobacteria</taxon>
        <taxon>Campylobacterales</taxon>
        <taxon>Helicobacteraceae</taxon>
        <taxon>Helicobacter</taxon>
    </lineage>
</organism>
<evidence type="ECO:0000313" key="1">
    <source>
        <dbReference type="EMBL" id="EQM94698.1"/>
    </source>
</evidence>
<keyword evidence="2" id="KW-1185">Reference proteome</keyword>
<gene>
    <name evidence="1" type="ORF">HRAG_02490</name>
</gene>
<name>T5LDP7_9HELI</name>
<dbReference type="Proteomes" id="UP000005085">
    <property type="component" value="Unassembled WGS sequence"/>
</dbReference>
<proteinExistence type="predicted"/>
<dbReference type="HOGENOM" id="CLU_3337030_0_0_7"/>
<accession>T5LDP7</accession>
<reference evidence="1 2" key="1">
    <citation type="journal article" date="2014" name="Genome Announc.">
        <title>Draft genome sequences of six enterohepatic helicobacter species isolated from humans and one from rhesus macaques.</title>
        <authorList>
            <person name="Shen Z."/>
            <person name="Sheh A."/>
            <person name="Young S.K."/>
            <person name="Abouelliel A."/>
            <person name="Ward D.V."/>
            <person name="Earl A.M."/>
            <person name="Fox J.G."/>
        </authorList>
    </citation>
    <scope>NUCLEOTIDE SEQUENCE [LARGE SCALE GENOMIC DNA]</scope>
    <source>
        <strain evidence="1 2">ATCC 43879</strain>
    </source>
</reference>
<comment type="caution">
    <text evidence="1">The sequence shown here is derived from an EMBL/GenBank/DDBJ whole genome shotgun (WGS) entry which is preliminary data.</text>
</comment>
<evidence type="ECO:0000313" key="2">
    <source>
        <dbReference type="Proteomes" id="UP000005085"/>
    </source>
</evidence>
<dbReference type="EMBL" id="ACDN02000038">
    <property type="protein sequence ID" value="EQM94698.1"/>
    <property type="molecule type" value="Genomic_DNA"/>
</dbReference>